<dbReference type="OrthoDB" id="20109at2759"/>
<keyword evidence="3" id="KW-1185">Reference proteome</keyword>
<evidence type="ECO:0000313" key="3">
    <source>
        <dbReference type="Proteomes" id="UP000078397"/>
    </source>
</evidence>
<proteinExistence type="predicted"/>
<dbReference type="Proteomes" id="UP000078397">
    <property type="component" value="Unassembled WGS sequence"/>
</dbReference>
<dbReference type="AlphaFoldDB" id="A0A179FST6"/>
<dbReference type="GO" id="GO:0008033">
    <property type="term" value="P:tRNA processing"/>
    <property type="evidence" value="ECO:0007669"/>
    <property type="project" value="InterPro"/>
</dbReference>
<dbReference type="GO" id="GO:0004526">
    <property type="term" value="F:ribonuclease P activity"/>
    <property type="evidence" value="ECO:0007669"/>
    <property type="project" value="TreeGrafter"/>
</dbReference>
<comment type="caution">
    <text evidence="2">The sequence shown here is derived from an EMBL/GenBank/DDBJ whole genome shotgun (WGS) entry which is preliminary data.</text>
</comment>
<dbReference type="EMBL" id="LSBJ02000003">
    <property type="protein sequence ID" value="OAQ68153.1"/>
    <property type="molecule type" value="Genomic_DNA"/>
</dbReference>
<sequence length="246" mass="27071">MATPIATPGRKRLVHHLDTPFSTVRWPEISSDDQDTILELLCNLLSPIGQHRRTHIKPSRGKRAAKRESKEPTKEATATVSNAVKPPKPAICDYVDVGFNAITREFESFSNSETTEKPDSSNPRQPYSMVFVLRGDQSPAFNCHFPKMVAATSKKLGPQHDIKLVGFSKSCSDKLSSCLEIARVSSIAITRNAPGTEALWTFVKEHVPSVDAAWLDTPNNAVYKPTQIASVETFVGVKRTKAAQVT</sequence>
<dbReference type="KEGG" id="pchm:VFPPC_13630"/>
<dbReference type="PANTHER" id="PTHR28272">
    <property type="entry name" value="RIBONUCLEASES P/MRP PROTEIN SUBUNIT POP3"/>
    <property type="match status" value="1"/>
</dbReference>
<dbReference type="GO" id="GO:0034965">
    <property type="term" value="P:intronic box C/D snoRNA processing"/>
    <property type="evidence" value="ECO:0007669"/>
    <property type="project" value="TreeGrafter"/>
</dbReference>
<reference evidence="2 3" key="1">
    <citation type="journal article" date="2016" name="PLoS Pathog.">
        <title>Biosynthesis of antibiotic leucinostatins in bio-control fungus Purpureocillium lilacinum and their inhibition on phytophthora revealed by genome mining.</title>
        <authorList>
            <person name="Wang G."/>
            <person name="Liu Z."/>
            <person name="Lin R."/>
            <person name="Li E."/>
            <person name="Mao Z."/>
            <person name="Ling J."/>
            <person name="Yang Y."/>
            <person name="Yin W.B."/>
            <person name="Xie B."/>
        </authorList>
    </citation>
    <scope>NUCLEOTIDE SEQUENCE [LARGE SCALE GENOMIC DNA]</scope>
    <source>
        <strain evidence="2">170</strain>
    </source>
</reference>
<dbReference type="GO" id="GO:0005655">
    <property type="term" value="C:nucleolar ribonuclease P complex"/>
    <property type="evidence" value="ECO:0007669"/>
    <property type="project" value="TreeGrafter"/>
</dbReference>
<dbReference type="GO" id="GO:0006364">
    <property type="term" value="P:rRNA processing"/>
    <property type="evidence" value="ECO:0007669"/>
    <property type="project" value="InterPro"/>
</dbReference>
<dbReference type="STRING" id="1380566.A0A179FST6"/>
<organism evidence="2 3">
    <name type="scientific">Pochonia chlamydosporia 170</name>
    <dbReference type="NCBI Taxonomy" id="1380566"/>
    <lineage>
        <taxon>Eukaryota</taxon>
        <taxon>Fungi</taxon>
        <taxon>Dikarya</taxon>
        <taxon>Ascomycota</taxon>
        <taxon>Pezizomycotina</taxon>
        <taxon>Sordariomycetes</taxon>
        <taxon>Hypocreomycetidae</taxon>
        <taxon>Hypocreales</taxon>
        <taxon>Clavicipitaceae</taxon>
        <taxon>Pochonia</taxon>
    </lineage>
</organism>
<feature type="region of interest" description="Disordered" evidence="1">
    <location>
        <begin position="52"/>
        <end position="81"/>
    </location>
</feature>
<name>A0A179FST6_METCM</name>
<dbReference type="GO" id="GO:0000172">
    <property type="term" value="C:ribonuclease MRP complex"/>
    <property type="evidence" value="ECO:0007669"/>
    <property type="project" value="TreeGrafter"/>
</dbReference>
<gene>
    <name evidence="2" type="ORF">VFPPC_13630</name>
</gene>
<dbReference type="GeneID" id="28855398"/>
<dbReference type="GO" id="GO:0000171">
    <property type="term" value="F:ribonuclease MRP activity"/>
    <property type="evidence" value="ECO:0007669"/>
    <property type="project" value="TreeGrafter"/>
</dbReference>
<dbReference type="RefSeq" id="XP_018145003.1">
    <property type="nucleotide sequence ID" value="XM_018291404.1"/>
</dbReference>
<feature type="compositionally biased region" description="Basic residues" evidence="1">
    <location>
        <begin position="52"/>
        <end position="65"/>
    </location>
</feature>
<dbReference type="PANTHER" id="PTHR28272:SF1">
    <property type="entry name" value="RIBONUCLEASES P_MRP PROTEIN SUBUNIT POP3"/>
    <property type="match status" value="1"/>
</dbReference>
<dbReference type="GO" id="GO:0005829">
    <property type="term" value="C:cytosol"/>
    <property type="evidence" value="ECO:0007669"/>
    <property type="project" value="TreeGrafter"/>
</dbReference>
<protein>
    <submittedName>
        <fullName evidence="2">RNase p and RNase mrp subunit</fullName>
    </submittedName>
</protein>
<evidence type="ECO:0000313" key="2">
    <source>
        <dbReference type="EMBL" id="OAQ68153.1"/>
    </source>
</evidence>
<evidence type="ECO:0000256" key="1">
    <source>
        <dbReference type="SAM" id="MobiDB-lite"/>
    </source>
</evidence>
<dbReference type="InterPro" id="IPR013241">
    <property type="entry name" value="RNase_P_Pop3"/>
</dbReference>
<accession>A0A179FST6</accession>